<evidence type="ECO:0000256" key="2">
    <source>
        <dbReference type="ARBA" id="ARBA00012513"/>
    </source>
</evidence>
<evidence type="ECO:0000256" key="15">
    <source>
        <dbReference type="ARBA" id="ARBA00023170"/>
    </source>
</evidence>
<reference evidence="20" key="1">
    <citation type="journal article" date="2016" name="Nat. Genet.">
        <title>A high-quality carrot genome assembly provides new insights into carotenoid accumulation and asterid genome evolution.</title>
        <authorList>
            <person name="Iorizzo M."/>
            <person name="Ellison S."/>
            <person name="Senalik D."/>
            <person name="Zeng P."/>
            <person name="Satapoomin P."/>
            <person name="Huang J."/>
            <person name="Bowman M."/>
            <person name="Iovene M."/>
            <person name="Sanseverino W."/>
            <person name="Cavagnaro P."/>
            <person name="Yildiz M."/>
            <person name="Macko-Podgorni A."/>
            <person name="Moranska E."/>
            <person name="Grzebelus E."/>
            <person name="Grzebelus D."/>
            <person name="Ashrafi H."/>
            <person name="Zheng Z."/>
            <person name="Cheng S."/>
            <person name="Spooner D."/>
            <person name="Van Deynze A."/>
            <person name="Simon P."/>
        </authorList>
    </citation>
    <scope>NUCLEOTIDE SEQUENCE</scope>
    <source>
        <tissue evidence="20">Leaf</tissue>
    </source>
</reference>
<keyword evidence="11" id="KW-0418">Kinase</keyword>
<keyword evidence="9" id="KW-0677">Repeat</keyword>
<evidence type="ECO:0000256" key="9">
    <source>
        <dbReference type="ARBA" id="ARBA00022737"/>
    </source>
</evidence>
<keyword evidence="14" id="KW-0472">Membrane</keyword>
<dbReference type="AlphaFoldDB" id="A0A175YJL4"/>
<dbReference type="Pfam" id="PF00560">
    <property type="entry name" value="LRR_1"/>
    <property type="match status" value="3"/>
</dbReference>
<keyword evidence="7" id="KW-0812">Transmembrane</keyword>
<reference evidence="20" key="2">
    <citation type="submission" date="2022-03" db="EMBL/GenBank/DDBJ databases">
        <title>Draft title - Genomic analysis of global carrot germplasm unveils the trajectory of domestication and the origin of high carotenoid orange carrot.</title>
        <authorList>
            <person name="Iorizzo M."/>
            <person name="Ellison S."/>
            <person name="Senalik D."/>
            <person name="Macko-Podgorni A."/>
            <person name="Grzebelus D."/>
            <person name="Bostan H."/>
            <person name="Rolling W."/>
            <person name="Curaba J."/>
            <person name="Simon P."/>
        </authorList>
    </citation>
    <scope>NUCLEOTIDE SEQUENCE</scope>
    <source>
        <tissue evidence="20">Leaf</tissue>
    </source>
</reference>
<dbReference type="Proteomes" id="UP000077755">
    <property type="component" value="Chromosome 9"/>
</dbReference>
<evidence type="ECO:0000256" key="3">
    <source>
        <dbReference type="ARBA" id="ARBA00022527"/>
    </source>
</evidence>
<dbReference type="Gramene" id="KZM83547">
    <property type="protein sequence ID" value="KZM83547"/>
    <property type="gene ID" value="DCAR_031116"/>
</dbReference>
<dbReference type="InterPro" id="IPR011009">
    <property type="entry name" value="Kinase-like_dom_sf"/>
</dbReference>
<keyword evidence="3" id="KW-0723">Serine/threonine-protein kinase</keyword>
<keyword evidence="8" id="KW-0732">Signal</keyword>
<dbReference type="InterPro" id="IPR032675">
    <property type="entry name" value="LRR_dom_sf"/>
</dbReference>
<evidence type="ECO:0000256" key="12">
    <source>
        <dbReference type="ARBA" id="ARBA00022840"/>
    </source>
</evidence>
<dbReference type="InterPro" id="IPR008266">
    <property type="entry name" value="Tyr_kinase_AS"/>
</dbReference>
<dbReference type="EMBL" id="CP093351">
    <property type="protein sequence ID" value="WOH16544.1"/>
    <property type="molecule type" value="Genomic_DNA"/>
</dbReference>
<evidence type="ECO:0000256" key="4">
    <source>
        <dbReference type="ARBA" id="ARBA00022553"/>
    </source>
</evidence>
<dbReference type="InterPro" id="IPR000719">
    <property type="entry name" value="Prot_kinase_dom"/>
</dbReference>
<dbReference type="FunFam" id="3.30.200.20:FF:000309">
    <property type="entry name" value="Leucine-rich repeat receptor protein kinase MSP1"/>
    <property type="match status" value="1"/>
</dbReference>
<dbReference type="PANTHER" id="PTHR48005:SF16">
    <property type="entry name" value="MDIS1-INTERACTING RECEPTOR LIKE KINASE 2-LIKE ISOFORM X1"/>
    <property type="match status" value="1"/>
</dbReference>
<dbReference type="GO" id="GO:0004674">
    <property type="term" value="F:protein serine/threonine kinase activity"/>
    <property type="evidence" value="ECO:0007669"/>
    <property type="project" value="UniProtKB-KW"/>
</dbReference>
<dbReference type="GO" id="GO:0016020">
    <property type="term" value="C:membrane"/>
    <property type="evidence" value="ECO:0007669"/>
    <property type="project" value="UniProtKB-SubCell"/>
</dbReference>
<dbReference type="InterPro" id="IPR001611">
    <property type="entry name" value="Leu-rich_rpt"/>
</dbReference>
<proteinExistence type="predicted"/>
<evidence type="ECO:0000259" key="19">
    <source>
        <dbReference type="PROSITE" id="PS50011"/>
    </source>
</evidence>
<dbReference type="Pfam" id="PF00069">
    <property type="entry name" value="Pkinase"/>
    <property type="match status" value="1"/>
</dbReference>
<dbReference type="InterPro" id="IPR017441">
    <property type="entry name" value="Protein_kinase_ATP_BS"/>
</dbReference>
<evidence type="ECO:0000256" key="8">
    <source>
        <dbReference type="ARBA" id="ARBA00022729"/>
    </source>
</evidence>
<comment type="catalytic activity">
    <reaction evidence="18">
        <text>L-seryl-[protein] + ATP = O-phospho-L-seryl-[protein] + ADP + H(+)</text>
        <dbReference type="Rhea" id="RHEA:17989"/>
        <dbReference type="Rhea" id="RHEA-COMP:9863"/>
        <dbReference type="Rhea" id="RHEA-COMP:11604"/>
        <dbReference type="ChEBI" id="CHEBI:15378"/>
        <dbReference type="ChEBI" id="CHEBI:29999"/>
        <dbReference type="ChEBI" id="CHEBI:30616"/>
        <dbReference type="ChEBI" id="CHEBI:83421"/>
        <dbReference type="ChEBI" id="CHEBI:456216"/>
        <dbReference type="EC" id="2.7.11.1"/>
    </reaction>
</comment>
<evidence type="ECO:0000256" key="18">
    <source>
        <dbReference type="ARBA" id="ARBA00048679"/>
    </source>
</evidence>
<evidence type="ECO:0000256" key="5">
    <source>
        <dbReference type="ARBA" id="ARBA00022614"/>
    </source>
</evidence>
<comment type="subcellular location">
    <subcellularLocation>
        <location evidence="1">Membrane</location>
        <topology evidence="1">Single-pass type I membrane protein</topology>
    </subcellularLocation>
</comment>
<accession>A0A175YJL4</accession>
<keyword evidence="10" id="KW-0547">Nucleotide-binding</keyword>
<dbReference type="OMA" id="CEKIPHE"/>
<evidence type="ECO:0000256" key="17">
    <source>
        <dbReference type="ARBA" id="ARBA00047899"/>
    </source>
</evidence>
<keyword evidence="6" id="KW-0808">Transferase</keyword>
<organism evidence="20 21">
    <name type="scientific">Daucus carota subsp. sativus</name>
    <name type="common">Carrot</name>
    <dbReference type="NCBI Taxonomy" id="79200"/>
    <lineage>
        <taxon>Eukaryota</taxon>
        <taxon>Viridiplantae</taxon>
        <taxon>Streptophyta</taxon>
        <taxon>Embryophyta</taxon>
        <taxon>Tracheophyta</taxon>
        <taxon>Spermatophyta</taxon>
        <taxon>Magnoliopsida</taxon>
        <taxon>eudicotyledons</taxon>
        <taxon>Gunneridae</taxon>
        <taxon>Pentapetalae</taxon>
        <taxon>asterids</taxon>
        <taxon>campanulids</taxon>
        <taxon>Apiales</taxon>
        <taxon>Apiaceae</taxon>
        <taxon>Apioideae</taxon>
        <taxon>Scandiceae</taxon>
        <taxon>Daucinae</taxon>
        <taxon>Daucus</taxon>
        <taxon>Daucus sect. Daucus</taxon>
    </lineage>
</organism>
<evidence type="ECO:0000256" key="11">
    <source>
        <dbReference type="ARBA" id="ARBA00022777"/>
    </source>
</evidence>
<dbReference type="SUPFAM" id="SSF52058">
    <property type="entry name" value="L domain-like"/>
    <property type="match status" value="1"/>
</dbReference>
<sequence>MAYSCSFSTCINLLLIVGLVVAEAFSNSSSLLETTKTETDVLLSWGWWDPVSSSITSCDLKGVKCNKAGRVISIDFTTIPTSKHLIFHPVALMEAYLTRLACFQNSNIYPSAATISLLQVLDVSHGGLTGNLPSSLGNLTLLEELDVSYNSFTGSIPVFQNCSRLKYLHLSTNSFSGHIPEELGRCPSLESVDSYNNNLTGSIPYKILCLPNLGFIDISSNNISGPILSSDYLPDPNKRYAYNDGEFIFLCSKKTHLPIIYIVLPLTIGILLLILASVFCCRHKHAENQSNINTRNGDFCSIWNFDGHIAYEDIIGATNNFDIRYCIGTGGYGSVYEARLPSGKTVALKKLHRLEAEEPVFDRSFRNEVHVLSNIRHKNIVKLFGFCLHNRSMFLIYELMEKGSLFCAVRDDAHAVELDWNKRINIVKGIAHALSYMHHDCTPPIVHRDISSNNVLLNSEMEAFVADFGASRLLEPDSSNQTLVAGTFGYIAPELAYTMVVTEKCDVYSFGVVALEIMMGSHPGDFLTSFPGSTSNRMLNDLLDTRLPRPTRQQEHDIVLILRQSFACLCSNPKFRPSMNTLSHEISQTTKMLTANSIYTMSVEQIC</sequence>
<evidence type="ECO:0000313" key="21">
    <source>
        <dbReference type="Proteomes" id="UP000077755"/>
    </source>
</evidence>
<comment type="catalytic activity">
    <reaction evidence="17">
        <text>L-threonyl-[protein] + ATP = O-phospho-L-threonyl-[protein] + ADP + H(+)</text>
        <dbReference type="Rhea" id="RHEA:46608"/>
        <dbReference type="Rhea" id="RHEA-COMP:11060"/>
        <dbReference type="Rhea" id="RHEA-COMP:11605"/>
        <dbReference type="ChEBI" id="CHEBI:15378"/>
        <dbReference type="ChEBI" id="CHEBI:30013"/>
        <dbReference type="ChEBI" id="CHEBI:30616"/>
        <dbReference type="ChEBI" id="CHEBI:61977"/>
        <dbReference type="ChEBI" id="CHEBI:456216"/>
        <dbReference type="EC" id="2.7.11.1"/>
    </reaction>
</comment>
<evidence type="ECO:0000256" key="14">
    <source>
        <dbReference type="ARBA" id="ARBA00023136"/>
    </source>
</evidence>
<feature type="domain" description="Protein kinase" evidence="19">
    <location>
        <begin position="321"/>
        <end position="587"/>
    </location>
</feature>
<dbReference type="InterPro" id="IPR051420">
    <property type="entry name" value="Ser_Thr_Kinases_DiverseReg"/>
</dbReference>
<keyword evidence="13" id="KW-1133">Transmembrane helix</keyword>
<keyword evidence="12" id="KW-0067">ATP-binding</keyword>
<name>A0A175YJL4_DAUCS</name>
<dbReference type="PANTHER" id="PTHR48005">
    <property type="entry name" value="LEUCINE RICH REPEAT KINASE 2"/>
    <property type="match status" value="1"/>
</dbReference>
<keyword evidence="15" id="KW-0675">Receptor</keyword>
<gene>
    <name evidence="20" type="ORF">DCAR_0936099</name>
</gene>
<evidence type="ECO:0000256" key="16">
    <source>
        <dbReference type="ARBA" id="ARBA00023180"/>
    </source>
</evidence>
<keyword evidence="5" id="KW-0433">Leucine-rich repeat</keyword>
<dbReference type="PROSITE" id="PS50011">
    <property type="entry name" value="PROTEIN_KINASE_DOM"/>
    <property type="match status" value="1"/>
</dbReference>
<evidence type="ECO:0000313" key="20">
    <source>
        <dbReference type="EMBL" id="WOH16544.1"/>
    </source>
</evidence>
<dbReference type="Gene3D" id="3.30.200.20">
    <property type="entry name" value="Phosphorylase Kinase, domain 1"/>
    <property type="match status" value="1"/>
</dbReference>
<keyword evidence="21" id="KW-1185">Reference proteome</keyword>
<evidence type="ECO:0000256" key="6">
    <source>
        <dbReference type="ARBA" id="ARBA00022679"/>
    </source>
</evidence>
<keyword evidence="4" id="KW-0597">Phosphoprotein</keyword>
<dbReference type="PROSITE" id="PS00107">
    <property type="entry name" value="PROTEIN_KINASE_ATP"/>
    <property type="match status" value="1"/>
</dbReference>
<protein>
    <recommendedName>
        <fullName evidence="2">non-specific serine/threonine protein kinase</fullName>
        <ecNumber evidence="2">2.7.11.1</ecNumber>
    </recommendedName>
</protein>
<dbReference type="GO" id="GO:0005524">
    <property type="term" value="F:ATP binding"/>
    <property type="evidence" value="ECO:0007669"/>
    <property type="project" value="UniProtKB-UniRule"/>
</dbReference>
<dbReference type="Gene3D" id="1.10.510.10">
    <property type="entry name" value="Transferase(Phosphotransferase) domain 1"/>
    <property type="match status" value="1"/>
</dbReference>
<evidence type="ECO:0000256" key="7">
    <source>
        <dbReference type="ARBA" id="ARBA00022692"/>
    </source>
</evidence>
<dbReference type="FunFam" id="1.10.510.10:FF:000445">
    <property type="entry name" value="MDIS1-interacting receptor like kinase 2"/>
    <property type="match status" value="1"/>
</dbReference>
<dbReference type="EC" id="2.7.11.1" evidence="2"/>
<keyword evidence="16" id="KW-0325">Glycoprotein</keyword>
<evidence type="ECO:0000256" key="13">
    <source>
        <dbReference type="ARBA" id="ARBA00022989"/>
    </source>
</evidence>
<evidence type="ECO:0000256" key="1">
    <source>
        <dbReference type="ARBA" id="ARBA00004479"/>
    </source>
</evidence>
<dbReference type="SUPFAM" id="SSF56112">
    <property type="entry name" value="Protein kinase-like (PK-like)"/>
    <property type="match status" value="1"/>
</dbReference>
<dbReference type="PROSITE" id="PS00109">
    <property type="entry name" value="PROTEIN_KINASE_TYR"/>
    <property type="match status" value="1"/>
</dbReference>
<evidence type="ECO:0000256" key="10">
    <source>
        <dbReference type="ARBA" id="ARBA00022741"/>
    </source>
</evidence>
<dbReference type="Gene3D" id="3.80.10.10">
    <property type="entry name" value="Ribonuclease Inhibitor"/>
    <property type="match status" value="1"/>
</dbReference>